<gene>
    <name evidence="1" type="ORF">LCGC14_0454090</name>
</gene>
<dbReference type="EMBL" id="LAZR01000456">
    <property type="protein sequence ID" value="KKN68184.1"/>
    <property type="molecule type" value="Genomic_DNA"/>
</dbReference>
<comment type="caution">
    <text evidence="1">The sequence shown here is derived from an EMBL/GenBank/DDBJ whole genome shotgun (WGS) entry which is preliminary data.</text>
</comment>
<evidence type="ECO:0000313" key="1">
    <source>
        <dbReference type="EMBL" id="KKN68184.1"/>
    </source>
</evidence>
<organism evidence="1">
    <name type="scientific">marine sediment metagenome</name>
    <dbReference type="NCBI Taxonomy" id="412755"/>
    <lineage>
        <taxon>unclassified sequences</taxon>
        <taxon>metagenomes</taxon>
        <taxon>ecological metagenomes</taxon>
    </lineage>
</organism>
<dbReference type="AlphaFoldDB" id="A0A0F9SM54"/>
<accession>A0A0F9SM54</accession>
<sequence>MKCECCGQNLIPLWRRLQDEATKYRNKIMEDYHNEIVKSLEDRKKIKGLTTFMK</sequence>
<proteinExistence type="predicted"/>
<reference evidence="1" key="1">
    <citation type="journal article" date="2015" name="Nature">
        <title>Complex archaea that bridge the gap between prokaryotes and eukaryotes.</title>
        <authorList>
            <person name="Spang A."/>
            <person name="Saw J.H."/>
            <person name="Jorgensen S.L."/>
            <person name="Zaremba-Niedzwiedzka K."/>
            <person name="Martijn J."/>
            <person name="Lind A.E."/>
            <person name="van Eijk R."/>
            <person name="Schleper C."/>
            <person name="Guy L."/>
            <person name="Ettema T.J."/>
        </authorList>
    </citation>
    <scope>NUCLEOTIDE SEQUENCE</scope>
</reference>
<protein>
    <submittedName>
        <fullName evidence="1">Uncharacterized protein</fullName>
    </submittedName>
</protein>
<name>A0A0F9SM54_9ZZZZ</name>